<evidence type="ECO:0000259" key="3">
    <source>
        <dbReference type="PROSITE" id="PS51724"/>
    </source>
</evidence>
<feature type="coiled-coil region" evidence="1">
    <location>
        <begin position="44"/>
        <end position="189"/>
    </location>
</feature>
<reference evidence="4 5" key="1">
    <citation type="submission" date="2021-05" db="EMBL/GenBank/DDBJ databases">
        <title>Genetic and Functional Diversity in Clade A Lucinid endosymbionts from the Bahamas.</title>
        <authorList>
            <person name="Giani N.M."/>
            <person name="Engel A.S."/>
            <person name="Campbell B.J."/>
        </authorList>
    </citation>
    <scope>NUCLEOTIDE SEQUENCE [LARGE SCALE GENOMIC DNA]</scope>
    <source>
        <strain evidence="4">LUC16012Gg_MoonRockCtena</strain>
    </source>
</reference>
<keyword evidence="2" id="KW-0472">Membrane</keyword>
<sequence>MKKKKKLKKKELAVRIGRLVDQFSDLNKRLNRVSHDRLNQGIQLDQLSEDSAGVQRRLEELQAQIEGMVSQEEELRLLMQSLQLQSAEADTTDESSEAEEQTRQALSRLNQQLASLQEQQQGLEGILESGGYAVDQIENKADDLRRDMAELLSHIRRLEESGSELLVSDSQHESQIRSLQNDIAELSRRMDQGPGDRESPQQDLSHLLQESARPLRQEIEHLGHQVTEKGGQQKELERRLLELSKRIGETGARIESQQQDKARFNEVLELRLSKLESLASDLEPVSDADATQLAELEQKLNRVEEDLGSLLAEKNSSVQNYLLLDEKGRELAARLDALDGVLSEQSAKNTDLHDLVSRLNNELDNHNRSLDERLKAADLRLSRYIEEQAERPDPMASIPILLAEQKGDFENTVELLKQEIRGLDSKLESLDMDEHEASERLNLLATDLDHQAGNREEIQLALSSARDELSRKIDELNRRLSATEAQLDTQDESRKEQSRQLANLTEELAEQGKYGIDLKLATANLQEEAGVLKTGGNKLANRIDSLEQTLQQGEERETRIAQQLTAIEQDQTEIREHNELLMDSLLERVKATQAKLAEQSGLHDGIAQRLDDLESSLQEQFRNIDAKHRKLTEIESDNRERLTLQAQSNHSLSETIAEMRTEHQALLEQTGEQKTFLEAMTSEYGKRQQESEEMGRRFGLLGSQVESVRSLGTYHTVAIGVLLLLLLISALVGYNYLSNRIGGVERDISLELMRISERFVSREDLDLSAGGSGYDALAMEELIKNQQRLEQQLVELEEQLAASMDTTTSLEAIQDREASGEPQIILPSSGEQSVTQRFERMDSMLNGLRSEFDARIARLEKQSGVQLSGQGEIADKIDQMASTLQGLKDEYQQMEEPAQEPPTEQPPESPEAWLAMRKIGGYTIQLVGVSNREAIDAFIKRYALEGEMAYTETERDGKAWYTLLYGMYGRQAEAAKALQQLPDRLQAQQPWIRRLPKTGTLNPL</sequence>
<evidence type="ECO:0000256" key="1">
    <source>
        <dbReference type="SAM" id="Coils"/>
    </source>
</evidence>
<comment type="caution">
    <text evidence="4">The sequence shown here is derived from an EMBL/GenBank/DDBJ whole genome shotgun (WGS) entry which is preliminary data.</text>
</comment>
<dbReference type="InterPro" id="IPR036680">
    <property type="entry name" value="SPOR-like_sf"/>
</dbReference>
<dbReference type="Gene3D" id="1.10.287.1490">
    <property type="match status" value="1"/>
</dbReference>
<feature type="coiled-coil region" evidence="1">
    <location>
        <begin position="286"/>
        <end position="313"/>
    </location>
</feature>
<evidence type="ECO:0000256" key="2">
    <source>
        <dbReference type="SAM" id="Phobius"/>
    </source>
</evidence>
<keyword evidence="2" id="KW-0812">Transmembrane</keyword>
<dbReference type="InterPro" id="IPR007730">
    <property type="entry name" value="SPOR-like_dom"/>
</dbReference>
<dbReference type="SUPFAM" id="SSF110997">
    <property type="entry name" value="Sporulation related repeat"/>
    <property type="match status" value="1"/>
</dbReference>
<dbReference type="GO" id="GO:0031267">
    <property type="term" value="F:small GTPase binding"/>
    <property type="evidence" value="ECO:0007669"/>
    <property type="project" value="TreeGrafter"/>
</dbReference>
<dbReference type="Gene3D" id="3.30.70.1070">
    <property type="entry name" value="Sporulation related repeat"/>
    <property type="match status" value="1"/>
</dbReference>
<dbReference type="PROSITE" id="PS51724">
    <property type="entry name" value="SPOR"/>
    <property type="match status" value="1"/>
</dbReference>
<keyword evidence="2" id="KW-1133">Transmembrane helix</keyword>
<protein>
    <submittedName>
        <fullName evidence="4">SPOR domain-containing protein</fullName>
    </submittedName>
</protein>
<feature type="transmembrane region" description="Helical" evidence="2">
    <location>
        <begin position="717"/>
        <end position="737"/>
    </location>
</feature>
<dbReference type="GO" id="GO:0048193">
    <property type="term" value="P:Golgi vesicle transport"/>
    <property type="evidence" value="ECO:0007669"/>
    <property type="project" value="TreeGrafter"/>
</dbReference>
<organism evidence="4 5">
    <name type="scientific">Candidatus Thiodiazotropha taylori</name>
    <dbReference type="NCBI Taxonomy" id="2792791"/>
    <lineage>
        <taxon>Bacteria</taxon>
        <taxon>Pseudomonadati</taxon>
        <taxon>Pseudomonadota</taxon>
        <taxon>Gammaproteobacteria</taxon>
        <taxon>Chromatiales</taxon>
        <taxon>Sedimenticolaceae</taxon>
        <taxon>Candidatus Thiodiazotropha</taxon>
    </lineage>
</organism>
<feature type="domain" description="SPOR" evidence="3">
    <location>
        <begin position="916"/>
        <end position="994"/>
    </location>
</feature>
<dbReference type="PANTHER" id="PTHR19327">
    <property type="entry name" value="GOLGIN"/>
    <property type="match status" value="1"/>
</dbReference>
<dbReference type="EMBL" id="JAHHGM010000025">
    <property type="protein sequence ID" value="MBT2991032.1"/>
    <property type="molecule type" value="Genomic_DNA"/>
</dbReference>
<evidence type="ECO:0000313" key="5">
    <source>
        <dbReference type="Proteomes" id="UP000770889"/>
    </source>
</evidence>
<dbReference type="GO" id="GO:0042834">
    <property type="term" value="F:peptidoglycan binding"/>
    <property type="evidence" value="ECO:0007669"/>
    <property type="project" value="InterPro"/>
</dbReference>
<name>A0A944MGJ1_9GAMM</name>
<gene>
    <name evidence="4" type="ORF">KME65_18900</name>
</gene>
<feature type="coiled-coil region" evidence="1">
    <location>
        <begin position="536"/>
        <end position="563"/>
    </location>
</feature>
<feature type="coiled-coil region" evidence="1">
    <location>
        <begin position="413"/>
        <end position="507"/>
    </location>
</feature>
<feature type="coiled-coil region" evidence="1">
    <location>
        <begin position="610"/>
        <end position="669"/>
    </location>
</feature>
<dbReference type="PANTHER" id="PTHR19327:SF0">
    <property type="entry name" value="GOLGIN SUBFAMILY A MEMBER 4"/>
    <property type="match status" value="1"/>
</dbReference>
<feature type="coiled-coil region" evidence="1">
    <location>
        <begin position="779"/>
        <end position="806"/>
    </location>
</feature>
<dbReference type="Proteomes" id="UP000770889">
    <property type="component" value="Unassembled WGS sequence"/>
</dbReference>
<feature type="coiled-coil region" evidence="1">
    <location>
        <begin position="356"/>
        <end position="387"/>
    </location>
</feature>
<dbReference type="Pfam" id="PF05036">
    <property type="entry name" value="SPOR"/>
    <property type="match status" value="1"/>
</dbReference>
<keyword evidence="1" id="KW-0175">Coiled coil</keyword>
<evidence type="ECO:0000313" key="4">
    <source>
        <dbReference type="EMBL" id="MBT2991032.1"/>
    </source>
</evidence>
<proteinExistence type="predicted"/>
<accession>A0A944MGJ1</accession>
<dbReference type="AlphaFoldDB" id="A0A944MGJ1"/>